<reference evidence="2 3" key="1">
    <citation type="submission" date="2019-04" db="EMBL/GenBank/DDBJ databases">
        <authorList>
            <person name="Embree M."/>
            <person name="Gaffney J.R."/>
        </authorList>
    </citation>
    <scope>NUCLEOTIDE SEQUENCE [LARGE SCALE GENOMIC DNA]</scope>
    <source>
        <strain evidence="2 3">JE7A12</strain>
    </source>
</reference>
<sequence>MHFGFSYIGLIFLLMLFIPNFFWTKNKPKDYDEYAKCENKVLLILERIGEVAVSCLILIFSDFNPQGLSIWLLWLFASFGCMILYELYWIRYFRSEKTMKDFYSSYLGIPVAGATLPVLSVLFIAVYGKNPFLFAAGIILGIGHIGIHLMHKKEITSREKR</sequence>
<feature type="transmembrane region" description="Helical" evidence="1">
    <location>
        <begin position="6"/>
        <end position="23"/>
    </location>
</feature>
<evidence type="ECO:0000313" key="3">
    <source>
        <dbReference type="Proteomes" id="UP000301475"/>
    </source>
</evidence>
<dbReference type="EMBL" id="CP039381">
    <property type="protein sequence ID" value="QCT07618.1"/>
    <property type="molecule type" value="Genomic_DNA"/>
</dbReference>
<evidence type="ECO:0000313" key="2">
    <source>
        <dbReference type="EMBL" id="QCT07618.1"/>
    </source>
</evidence>
<feature type="transmembrane region" description="Helical" evidence="1">
    <location>
        <begin position="44"/>
        <end position="63"/>
    </location>
</feature>
<dbReference type="OrthoDB" id="53505at2"/>
<keyword evidence="3" id="KW-1185">Reference proteome</keyword>
<gene>
    <name evidence="2" type="ORF">E5Z56_09730</name>
</gene>
<keyword evidence="1" id="KW-1133">Transmembrane helix</keyword>
<dbReference type="AlphaFoldDB" id="A0A4P8Y2S7"/>
<keyword evidence="1" id="KW-0812">Transmembrane</keyword>
<protein>
    <submittedName>
        <fullName evidence="2">Uncharacterized protein</fullName>
    </submittedName>
</protein>
<dbReference type="Proteomes" id="UP000301475">
    <property type="component" value="Chromosome"/>
</dbReference>
<dbReference type="KEGG" id="ruj:E5Z56_09730"/>
<feature type="transmembrane region" description="Helical" evidence="1">
    <location>
        <begin position="132"/>
        <end position="151"/>
    </location>
</feature>
<accession>A0A4P8Y2S7</accession>
<dbReference type="RefSeq" id="WP_092965553.1">
    <property type="nucleotide sequence ID" value="NZ_CP039381.1"/>
</dbReference>
<proteinExistence type="predicted"/>
<keyword evidence="1" id="KW-0472">Membrane</keyword>
<name>A0A4P8Y2S7_9FIRM</name>
<organism evidence="2 3">
    <name type="scientific">Ruminococcus bovis</name>
    <dbReference type="NCBI Taxonomy" id="2564099"/>
    <lineage>
        <taxon>Bacteria</taxon>
        <taxon>Bacillati</taxon>
        <taxon>Bacillota</taxon>
        <taxon>Clostridia</taxon>
        <taxon>Eubacteriales</taxon>
        <taxon>Oscillospiraceae</taxon>
        <taxon>Ruminococcus</taxon>
    </lineage>
</organism>
<feature type="transmembrane region" description="Helical" evidence="1">
    <location>
        <begin position="69"/>
        <end position="90"/>
    </location>
</feature>
<evidence type="ECO:0000256" key="1">
    <source>
        <dbReference type="SAM" id="Phobius"/>
    </source>
</evidence>
<feature type="transmembrane region" description="Helical" evidence="1">
    <location>
        <begin position="102"/>
        <end position="126"/>
    </location>
</feature>